<dbReference type="EMBL" id="JACEEZ010003125">
    <property type="protein sequence ID" value="KAG0727634.1"/>
    <property type="molecule type" value="Genomic_DNA"/>
</dbReference>
<proteinExistence type="predicted"/>
<reference evidence="1" key="1">
    <citation type="submission" date="2020-07" db="EMBL/GenBank/DDBJ databases">
        <title>The High-quality genome of the commercially important snow crab, Chionoecetes opilio.</title>
        <authorList>
            <person name="Jeong J.-H."/>
            <person name="Ryu S."/>
        </authorList>
    </citation>
    <scope>NUCLEOTIDE SEQUENCE</scope>
    <source>
        <strain evidence="1">MADBK_172401_WGS</strain>
        <tissue evidence="1">Digestive gland</tissue>
    </source>
</reference>
<dbReference type="AlphaFoldDB" id="A0A8J4YUY6"/>
<dbReference type="Proteomes" id="UP000770661">
    <property type="component" value="Unassembled WGS sequence"/>
</dbReference>
<evidence type="ECO:0000313" key="2">
    <source>
        <dbReference type="Proteomes" id="UP000770661"/>
    </source>
</evidence>
<comment type="caution">
    <text evidence="1">The sequence shown here is derived from an EMBL/GenBank/DDBJ whole genome shotgun (WGS) entry which is preliminary data.</text>
</comment>
<organism evidence="1 2">
    <name type="scientific">Chionoecetes opilio</name>
    <name type="common">Atlantic snow crab</name>
    <name type="synonym">Cancer opilio</name>
    <dbReference type="NCBI Taxonomy" id="41210"/>
    <lineage>
        <taxon>Eukaryota</taxon>
        <taxon>Metazoa</taxon>
        <taxon>Ecdysozoa</taxon>
        <taxon>Arthropoda</taxon>
        <taxon>Crustacea</taxon>
        <taxon>Multicrustacea</taxon>
        <taxon>Malacostraca</taxon>
        <taxon>Eumalacostraca</taxon>
        <taxon>Eucarida</taxon>
        <taxon>Decapoda</taxon>
        <taxon>Pleocyemata</taxon>
        <taxon>Brachyura</taxon>
        <taxon>Eubrachyura</taxon>
        <taxon>Majoidea</taxon>
        <taxon>Majidae</taxon>
        <taxon>Chionoecetes</taxon>
    </lineage>
</organism>
<accession>A0A8J4YUY6</accession>
<keyword evidence="2" id="KW-1185">Reference proteome</keyword>
<protein>
    <submittedName>
        <fullName evidence="1">Uncharacterized protein</fullName>
    </submittedName>
</protein>
<gene>
    <name evidence="1" type="ORF">GWK47_034240</name>
</gene>
<name>A0A8J4YUY6_CHIOP</name>
<sequence length="166" mass="17814">MTLDALPRMHAPGCKRHKPDGVLTAPLQVIYTAGTGNTAGGPCRNVAGNIYPQGPRSSLSGAAPITHQYLTGRGPVTNGTEAPCRDHAGMVPHCFKRHVERVALWRTALVCLSAGSSNQAWARRPPSPTRPHIITVEASSLGVRTYSPFRLGLTSICRPGRSRWES</sequence>
<evidence type="ECO:0000313" key="1">
    <source>
        <dbReference type="EMBL" id="KAG0727634.1"/>
    </source>
</evidence>